<dbReference type="AlphaFoldDB" id="A0A9N7UJ44"/>
<dbReference type="Proteomes" id="UP001153269">
    <property type="component" value="Unassembled WGS sequence"/>
</dbReference>
<dbReference type="InterPro" id="IPR042566">
    <property type="entry name" value="L1_C"/>
</dbReference>
<keyword evidence="2" id="KW-1185">Reference proteome</keyword>
<gene>
    <name evidence="1" type="ORF">PLEPLA_LOCUS21162</name>
</gene>
<comment type="caution">
    <text evidence="1">The sequence shown here is derived from an EMBL/GenBank/DDBJ whole genome shotgun (WGS) entry which is preliminary data.</text>
</comment>
<dbReference type="SUPFAM" id="SSF57997">
    <property type="entry name" value="Tropomyosin"/>
    <property type="match status" value="1"/>
</dbReference>
<evidence type="ECO:0000313" key="1">
    <source>
        <dbReference type="EMBL" id="CAB1433074.1"/>
    </source>
</evidence>
<reference evidence="1" key="1">
    <citation type="submission" date="2020-03" db="EMBL/GenBank/DDBJ databases">
        <authorList>
            <person name="Weist P."/>
        </authorList>
    </citation>
    <scope>NUCLEOTIDE SEQUENCE</scope>
</reference>
<dbReference type="Gene3D" id="1.20.5.340">
    <property type="match status" value="1"/>
</dbReference>
<evidence type="ECO:0000313" key="2">
    <source>
        <dbReference type="Proteomes" id="UP001153269"/>
    </source>
</evidence>
<feature type="non-terminal residue" evidence="1">
    <location>
        <position position="1"/>
    </location>
</feature>
<accession>A0A9N7UJ44</accession>
<dbReference type="EMBL" id="CADEAL010001515">
    <property type="protein sequence ID" value="CAB1433074.1"/>
    <property type="molecule type" value="Genomic_DNA"/>
</dbReference>
<proteinExistence type="predicted"/>
<organism evidence="1 2">
    <name type="scientific">Pleuronectes platessa</name>
    <name type="common">European plaice</name>
    <dbReference type="NCBI Taxonomy" id="8262"/>
    <lineage>
        <taxon>Eukaryota</taxon>
        <taxon>Metazoa</taxon>
        <taxon>Chordata</taxon>
        <taxon>Craniata</taxon>
        <taxon>Vertebrata</taxon>
        <taxon>Euteleostomi</taxon>
        <taxon>Actinopterygii</taxon>
        <taxon>Neopterygii</taxon>
        <taxon>Teleostei</taxon>
        <taxon>Neoteleostei</taxon>
        <taxon>Acanthomorphata</taxon>
        <taxon>Carangaria</taxon>
        <taxon>Pleuronectiformes</taxon>
        <taxon>Pleuronectoidei</taxon>
        <taxon>Pleuronectidae</taxon>
        <taxon>Pleuronectes</taxon>
    </lineage>
</organism>
<dbReference type="Gene3D" id="3.30.250.20">
    <property type="entry name" value="L1 transposable element, C-terminal domain"/>
    <property type="match status" value="1"/>
</dbReference>
<protein>
    <submittedName>
        <fullName evidence="1">Uncharacterized protein</fullName>
    </submittedName>
</protein>
<name>A0A9N7UJ44_PLEPL</name>
<sequence length="198" mass="21843">MENFSRDSVMAELEAKMDAMLSKLANVDSVLGKVDSRVASMDGRLAGFDARLVKLQDEVSGIRADFTSQKEEISKVRMDVSAVQADLGANSSKLTEHESELEAMRAKLADMEDRGRRCNGRKLRFSPDYSAHTVKRRLAFSTVMDQARAKGIEFFLIYPATLRIKSKSGVWEACRSPRAAEDFITSLLRGSQGVEGGG</sequence>